<feature type="compositionally biased region" description="Low complexity" evidence="1">
    <location>
        <begin position="244"/>
        <end position="254"/>
    </location>
</feature>
<proteinExistence type="predicted"/>
<accession>A0AA38GTZ8</accession>
<name>A0AA38GTZ8_TAXCH</name>
<feature type="region of interest" description="Disordered" evidence="1">
    <location>
        <begin position="129"/>
        <end position="170"/>
    </location>
</feature>
<feature type="compositionally biased region" description="Polar residues" evidence="1">
    <location>
        <begin position="57"/>
        <end position="66"/>
    </location>
</feature>
<dbReference type="Proteomes" id="UP000824469">
    <property type="component" value="Unassembled WGS sequence"/>
</dbReference>
<gene>
    <name evidence="2" type="ORF">KI387_000381</name>
</gene>
<dbReference type="AlphaFoldDB" id="A0AA38GTZ8"/>
<comment type="caution">
    <text evidence="2">The sequence shown here is derived from an EMBL/GenBank/DDBJ whole genome shotgun (WGS) entry which is preliminary data.</text>
</comment>
<evidence type="ECO:0000313" key="2">
    <source>
        <dbReference type="EMBL" id="KAH9328273.1"/>
    </source>
</evidence>
<keyword evidence="3" id="KW-1185">Reference proteome</keyword>
<feature type="region of interest" description="Disordered" evidence="1">
    <location>
        <begin position="56"/>
        <end position="85"/>
    </location>
</feature>
<organism evidence="2 3">
    <name type="scientific">Taxus chinensis</name>
    <name type="common">Chinese yew</name>
    <name type="synonym">Taxus wallichiana var. chinensis</name>
    <dbReference type="NCBI Taxonomy" id="29808"/>
    <lineage>
        <taxon>Eukaryota</taxon>
        <taxon>Viridiplantae</taxon>
        <taxon>Streptophyta</taxon>
        <taxon>Embryophyta</taxon>
        <taxon>Tracheophyta</taxon>
        <taxon>Spermatophyta</taxon>
        <taxon>Pinopsida</taxon>
        <taxon>Pinidae</taxon>
        <taxon>Conifers II</taxon>
        <taxon>Cupressales</taxon>
        <taxon>Taxaceae</taxon>
        <taxon>Taxus</taxon>
    </lineage>
</organism>
<feature type="compositionally biased region" description="Basic and acidic residues" evidence="1">
    <location>
        <begin position="161"/>
        <end position="170"/>
    </location>
</feature>
<reference evidence="2 3" key="1">
    <citation type="journal article" date="2021" name="Nat. Plants">
        <title>The Taxus genome provides insights into paclitaxel biosynthesis.</title>
        <authorList>
            <person name="Xiong X."/>
            <person name="Gou J."/>
            <person name="Liao Q."/>
            <person name="Li Y."/>
            <person name="Zhou Q."/>
            <person name="Bi G."/>
            <person name="Li C."/>
            <person name="Du R."/>
            <person name="Wang X."/>
            <person name="Sun T."/>
            <person name="Guo L."/>
            <person name="Liang H."/>
            <person name="Lu P."/>
            <person name="Wu Y."/>
            <person name="Zhang Z."/>
            <person name="Ro D.K."/>
            <person name="Shang Y."/>
            <person name="Huang S."/>
            <person name="Yan J."/>
        </authorList>
    </citation>
    <scope>NUCLEOTIDE SEQUENCE [LARGE SCALE GENOMIC DNA]</scope>
    <source>
        <strain evidence="2">Ta-2019</strain>
    </source>
</reference>
<feature type="compositionally biased region" description="Acidic residues" evidence="1">
    <location>
        <begin position="214"/>
        <end position="226"/>
    </location>
</feature>
<evidence type="ECO:0000256" key="1">
    <source>
        <dbReference type="SAM" id="MobiDB-lite"/>
    </source>
</evidence>
<sequence length="373" mass="41027">ISRVSDVVYVGQRLILKCIERDVRGNIKLSLKDTLPESKSEPQNITVENSELPLVEGSSSTCKSAGSNVSVRDSNSDSVSVSNDFQENQRSDINILPASASEAQQTDVDSLYSSPSVVIRSAAECDTKKSFQDVTQLSKNKQSRKQSQTSSSPQKKAKFTRKVEVKSSEVREKHVMVENDGGETYHEATQALKIRQTRKHSQSSLASQKLKSTEEDEKDVMVENDEQGPSQEITQALKIKQARKQSQSRSASQKLSILTTQPGPMDIPRLASQNKTNITSIVEAKSGLANETPDMVGDVAPLSSSLSEFFRTAADYDEKSTCKIPSTVETKSRKVHENPVLVGNSCTVRVLQLRTFGLVLQLANGDRGMLRFE</sequence>
<feature type="compositionally biased region" description="Low complexity" evidence="1">
    <location>
        <begin position="67"/>
        <end position="84"/>
    </location>
</feature>
<feature type="region of interest" description="Disordered" evidence="1">
    <location>
        <begin position="194"/>
        <end position="270"/>
    </location>
</feature>
<protein>
    <submittedName>
        <fullName evidence="2">Uncharacterized protein</fullName>
    </submittedName>
</protein>
<feature type="non-terminal residue" evidence="2">
    <location>
        <position position="1"/>
    </location>
</feature>
<evidence type="ECO:0000313" key="3">
    <source>
        <dbReference type="Proteomes" id="UP000824469"/>
    </source>
</evidence>
<feature type="non-terminal residue" evidence="2">
    <location>
        <position position="373"/>
    </location>
</feature>
<dbReference type="EMBL" id="JAHRHJ020000001">
    <property type="protein sequence ID" value="KAH9328273.1"/>
    <property type="molecule type" value="Genomic_DNA"/>
</dbReference>
<feature type="compositionally biased region" description="Low complexity" evidence="1">
    <location>
        <begin position="136"/>
        <end position="154"/>
    </location>
</feature>